<comment type="caution">
    <text evidence="1">The sequence shown here is derived from an EMBL/GenBank/DDBJ whole genome shotgun (WGS) entry which is preliminary data.</text>
</comment>
<evidence type="ECO:0000313" key="1">
    <source>
        <dbReference type="EMBL" id="KAK9506695.1"/>
    </source>
</evidence>
<dbReference type="AlphaFoldDB" id="A0AAW1DA96"/>
<gene>
    <name evidence="1" type="ORF">O3M35_008583</name>
</gene>
<dbReference type="EMBL" id="JAPXFL010000005">
    <property type="protein sequence ID" value="KAK9506695.1"/>
    <property type="molecule type" value="Genomic_DNA"/>
</dbReference>
<proteinExistence type="predicted"/>
<keyword evidence="2" id="KW-1185">Reference proteome</keyword>
<reference evidence="1 2" key="1">
    <citation type="submission" date="2022-12" db="EMBL/GenBank/DDBJ databases">
        <title>Chromosome-level genome assembly of true bugs.</title>
        <authorList>
            <person name="Ma L."/>
            <person name="Li H."/>
        </authorList>
    </citation>
    <scope>NUCLEOTIDE SEQUENCE [LARGE SCALE GENOMIC DNA]</scope>
    <source>
        <strain evidence="1">Lab_2022b</strain>
    </source>
</reference>
<dbReference type="Proteomes" id="UP001461498">
    <property type="component" value="Unassembled WGS sequence"/>
</dbReference>
<evidence type="ECO:0000313" key="2">
    <source>
        <dbReference type="Proteomes" id="UP001461498"/>
    </source>
</evidence>
<name>A0AAW1DA96_9HEMI</name>
<sequence>MAYLTNPKHFTKNGHHTKRIHRRRFRDDYTFSDTLHAVSLLADHIGGGDRLHKWMTSNEAAPLEPWTSAAVMQLAKCLARKRRRILLRVPLLK</sequence>
<organism evidence="1 2">
    <name type="scientific">Rhynocoris fuscipes</name>
    <dbReference type="NCBI Taxonomy" id="488301"/>
    <lineage>
        <taxon>Eukaryota</taxon>
        <taxon>Metazoa</taxon>
        <taxon>Ecdysozoa</taxon>
        <taxon>Arthropoda</taxon>
        <taxon>Hexapoda</taxon>
        <taxon>Insecta</taxon>
        <taxon>Pterygota</taxon>
        <taxon>Neoptera</taxon>
        <taxon>Paraneoptera</taxon>
        <taxon>Hemiptera</taxon>
        <taxon>Heteroptera</taxon>
        <taxon>Panheteroptera</taxon>
        <taxon>Cimicomorpha</taxon>
        <taxon>Reduviidae</taxon>
        <taxon>Harpactorinae</taxon>
        <taxon>Harpactorini</taxon>
        <taxon>Rhynocoris</taxon>
    </lineage>
</organism>
<accession>A0AAW1DA96</accession>
<protein>
    <submittedName>
        <fullName evidence="1">Uncharacterized protein</fullName>
    </submittedName>
</protein>